<accession>A0ABN8NR33</accession>
<evidence type="ECO:0008006" key="4">
    <source>
        <dbReference type="Google" id="ProtNLM"/>
    </source>
</evidence>
<feature type="non-terminal residue" evidence="2">
    <location>
        <position position="110"/>
    </location>
</feature>
<comment type="caution">
    <text evidence="2">The sequence shown here is derived from an EMBL/GenBank/DDBJ whole genome shotgun (WGS) entry which is preliminary data.</text>
</comment>
<dbReference type="Proteomes" id="UP001159405">
    <property type="component" value="Unassembled WGS sequence"/>
</dbReference>
<keyword evidence="1" id="KW-0175">Coiled coil</keyword>
<sequence length="110" mass="12622">MKTKQIDQLRRARTGLRGWMTRDFDAVRNIIESHSPEVERVEEKLDSIVARLQKAEDLQMEIEGLLNDDDEVQAEVDAQGSWFDMFVYLKSLLTGEAAGYVANFKTEEAN</sequence>
<keyword evidence="3" id="KW-1185">Reference proteome</keyword>
<feature type="coiled-coil region" evidence="1">
    <location>
        <begin position="38"/>
        <end position="75"/>
    </location>
</feature>
<gene>
    <name evidence="2" type="ORF">PLOB_00023649</name>
</gene>
<protein>
    <recommendedName>
        <fullName evidence="4">Peptide chain release factor 2</fullName>
    </recommendedName>
</protein>
<dbReference type="EMBL" id="CALNXK010000028">
    <property type="protein sequence ID" value="CAH3115184.1"/>
    <property type="molecule type" value="Genomic_DNA"/>
</dbReference>
<evidence type="ECO:0000256" key="1">
    <source>
        <dbReference type="SAM" id="Coils"/>
    </source>
</evidence>
<proteinExistence type="predicted"/>
<name>A0ABN8NR33_9CNID</name>
<organism evidence="2 3">
    <name type="scientific">Porites lobata</name>
    <dbReference type="NCBI Taxonomy" id="104759"/>
    <lineage>
        <taxon>Eukaryota</taxon>
        <taxon>Metazoa</taxon>
        <taxon>Cnidaria</taxon>
        <taxon>Anthozoa</taxon>
        <taxon>Hexacorallia</taxon>
        <taxon>Scleractinia</taxon>
        <taxon>Fungiina</taxon>
        <taxon>Poritidae</taxon>
        <taxon>Porites</taxon>
    </lineage>
</organism>
<evidence type="ECO:0000313" key="3">
    <source>
        <dbReference type="Proteomes" id="UP001159405"/>
    </source>
</evidence>
<reference evidence="2 3" key="1">
    <citation type="submission" date="2022-05" db="EMBL/GenBank/DDBJ databases">
        <authorList>
            <consortium name="Genoscope - CEA"/>
            <person name="William W."/>
        </authorList>
    </citation>
    <scope>NUCLEOTIDE SEQUENCE [LARGE SCALE GENOMIC DNA]</scope>
</reference>
<evidence type="ECO:0000313" key="2">
    <source>
        <dbReference type="EMBL" id="CAH3115184.1"/>
    </source>
</evidence>